<dbReference type="EMBL" id="JAINUG010000193">
    <property type="protein sequence ID" value="KAJ8388571.1"/>
    <property type="molecule type" value="Genomic_DNA"/>
</dbReference>
<name>A0AAD7W962_9TELE</name>
<reference evidence="2" key="1">
    <citation type="journal article" date="2023" name="Science">
        <title>Genome structures resolve the early diversification of teleost fishes.</title>
        <authorList>
            <person name="Parey E."/>
            <person name="Louis A."/>
            <person name="Montfort J."/>
            <person name="Bouchez O."/>
            <person name="Roques C."/>
            <person name="Iampietro C."/>
            <person name="Lluch J."/>
            <person name="Castinel A."/>
            <person name="Donnadieu C."/>
            <person name="Desvignes T."/>
            <person name="Floi Bucao C."/>
            <person name="Jouanno E."/>
            <person name="Wen M."/>
            <person name="Mejri S."/>
            <person name="Dirks R."/>
            <person name="Jansen H."/>
            <person name="Henkel C."/>
            <person name="Chen W.J."/>
            <person name="Zahm M."/>
            <person name="Cabau C."/>
            <person name="Klopp C."/>
            <person name="Thompson A.W."/>
            <person name="Robinson-Rechavi M."/>
            <person name="Braasch I."/>
            <person name="Lecointre G."/>
            <person name="Bobe J."/>
            <person name="Postlethwait J.H."/>
            <person name="Berthelot C."/>
            <person name="Roest Crollius H."/>
            <person name="Guiguen Y."/>
        </authorList>
    </citation>
    <scope>NUCLEOTIDE SEQUENCE</scope>
    <source>
        <strain evidence="2">NC1722</strain>
    </source>
</reference>
<organism evidence="2 3">
    <name type="scientific">Aldrovandia affinis</name>
    <dbReference type="NCBI Taxonomy" id="143900"/>
    <lineage>
        <taxon>Eukaryota</taxon>
        <taxon>Metazoa</taxon>
        <taxon>Chordata</taxon>
        <taxon>Craniata</taxon>
        <taxon>Vertebrata</taxon>
        <taxon>Euteleostomi</taxon>
        <taxon>Actinopterygii</taxon>
        <taxon>Neopterygii</taxon>
        <taxon>Teleostei</taxon>
        <taxon>Notacanthiformes</taxon>
        <taxon>Halosauridae</taxon>
        <taxon>Aldrovandia</taxon>
    </lineage>
</organism>
<dbReference type="Proteomes" id="UP001221898">
    <property type="component" value="Unassembled WGS sequence"/>
</dbReference>
<accession>A0AAD7W962</accession>
<evidence type="ECO:0000256" key="1">
    <source>
        <dbReference type="SAM" id="MobiDB-lite"/>
    </source>
</evidence>
<dbReference type="AlphaFoldDB" id="A0AAD7W962"/>
<keyword evidence="3" id="KW-1185">Reference proteome</keyword>
<protein>
    <submittedName>
        <fullName evidence="2">Uncharacterized protein</fullName>
    </submittedName>
</protein>
<feature type="compositionally biased region" description="Basic and acidic residues" evidence="1">
    <location>
        <begin position="70"/>
        <end position="89"/>
    </location>
</feature>
<proteinExistence type="predicted"/>
<gene>
    <name evidence="2" type="ORF">AAFF_G00132850</name>
</gene>
<feature type="region of interest" description="Disordered" evidence="1">
    <location>
        <begin position="66"/>
        <end position="89"/>
    </location>
</feature>
<sequence length="89" mass="9605">MFTGQPLSNPNPLCDSSCVKVTSDRAALTMSTRPAVPVALTSPGAILHYPGDTLRPSNTSRYHSLSARLGGERTLTREAEERAPPRLQE</sequence>
<evidence type="ECO:0000313" key="3">
    <source>
        <dbReference type="Proteomes" id="UP001221898"/>
    </source>
</evidence>
<evidence type="ECO:0000313" key="2">
    <source>
        <dbReference type="EMBL" id="KAJ8388571.1"/>
    </source>
</evidence>
<comment type="caution">
    <text evidence="2">The sequence shown here is derived from an EMBL/GenBank/DDBJ whole genome shotgun (WGS) entry which is preliminary data.</text>
</comment>